<name>A0A8J2PCZ2_9HEXA</name>
<comment type="pathway">
    <text evidence="1">Glycerolipid metabolism; triacylglycerol biosynthesis.</text>
</comment>
<dbReference type="Pfam" id="PF03007">
    <property type="entry name" value="WS_DGAT_cat"/>
    <property type="match status" value="1"/>
</dbReference>
<dbReference type="PANTHER" id="PTHR31650:SF1">
    <property type="entry name" value="WAX ESTER SYNTHASE_DIACYLGLYCEROL ACYLTRANSFERASE 4-RELATED"/>
    <property type="match status" value="1"/>
</dbReference>
<dbReference type="EMBL" id="CAJVCH010429508">
    <property type="protein sequence ID" value="CAG7818742.1"/>
    <property type="molecule type" value="Genomic_DNA"/>
</dbReference>
<feature type="domain" description="O-acyltransferase WSD1-like N-terminal" evidence="7">
    <location>
        <begin position="39"/>
        <end position="166"/>
    </location>
</feature>
<dbReference type="OrthoDB" id="619536at2759"/>
<evidence type="ECO:0000256" key="4">
    <source>
        <dbReference type="ARBA" id="ARBA00022679"/>
    </source>
</evidence>
<protein>
    <recommendedName>
        <fullName evidence="3">diacylglycerol O-acyltransferase</fullName>
        <ecNumber evidence="3">2.3.1.20</ecNumber>
    </recommendedName>
</protein>
<evidence type="ECO:0000256" key="2">
    <source>
        <dbReference type="ARBA" id="ARBA00005189"/>
    </source>
</evidence>
<keyword evidence="4" id="KW-0808">Transferase</keyword>
<keyword evidence="5" id="KW-0012">Acyltransferase</keyword>
<dbReference type="PANTHER" id="PTHR31650">
    <property type="entry name" value="O-ACYLTRANSFERASE (WSD1-LIKE) FAMILY PROTEIN"/>
    <property type="match status" value="1"/>
</dbReference>
<feature type="non-terminal residue" evidence="8">
    <location>
        <position position="1"/>
    </location>
</feature>
<reference evidence="8" key="1">
    <citation type="submission" date="2021-06" db="EMBL/GenBank/DDBJ databases">
        <authorList>
            <person name="Hodson N. C."/>
            <person name="Mongue J. A."/>
            <person name="Jaron S. K."/>
        </authorList>
    </citation>
    <scope>NUCLEOTIDE SEQUENCE</scope>
</reference>
<comment type="pathway">
    <text evidence="2">Lipid metabolism.</text>
</comment>
<dbReference type="GO" id="GO:0019432">
    <property type="term" value="P:triglyceride biosynthetic process"/>
    <property type="evidence" value="ECO:0007669"/>
    <property type="project" value="TreeGrafter"/>
</dbReference>
<evidence type="ECO:0000256" key="1">
    <source>
        <dbReference type="ARBA" id="ARBA00004771"/>
    </source>
</evidence>
<dbReference type="InterPro" id="IPR004255">
    <property type="entry name" value="O-acyltransferase_WSD1_N"/>
</dbReference>
<gene>
    <name evidence="8" type="ORF">AFUS01_LOCUS29226</name>
</gene>
<dbReference type="EC" id="2.3.1.20" evidence="3"/>
<comment type="catalytic activity">
    <reaction evidence="6">
        <text>an acyl-CoA + a 1,2-diacyl-sn-glycerol = a triacyl-sn-glycerol + CoA</text>
        <dbReference type="Rhea" id="RHEA:10868"/>
        <dbReference type="ChEBI" id="CHEBI:17815"/>
        <dbReference type="ChEBI" id="CHEBI:57287"/>
        <dbReference type="ChEBI" id="CHEBI:58342"/>
        <dbReference type="ChEBI" id="CHEBI:64615"/>
        <dbReference type="EC" id="2.3.1.20"/>
    </reaction>
</comment>
<dbReference type="GO" id="GO:0005886">
    <property type="term" value="C:plasma membrane"/>
    <property type="evidence" value="ECO:0007669"/>
    <property type="project" value="TreeGrafter"/>
</dbReference>
<accession>A0A8J2PCZ2</accession>
<feature type="non-terminal residue" evidence="8">
    <location>
        <position position="291"/>
    </location>
</feature>
<evidence type="ECO:0000256" key="3">
    <source>
        <dbReference type="ARBA" id="ARBA00013244"/>
    </source>
</evidence>
<proteinExistence type="predicted"/>
<evidence type="ECO:0000256" key="6">
    <source>
        <dbReference type="ARBA" id="ARBA00048109"/>
    </source>
</evidence>
<organism evidence="8 9">
    <name type="scientific">Allacma fusca</name>
    <dbReference type="NCBI Taxonomy" id="39272"/>
    <lineage>
        <taxon>Eukaryota</taxon>
        <taxon>Metazoa</taxon>
        <taxon>Ecdysozoa</taxon>
        <taxon>Arthropoda</taxon>
        <taxon>Hexapoda</taxon>
        <taxon>Collembola</taxon>
        <taxon>Symphypleona</taxon>
        <taxon>Sminthuridae</taxon>
        <taxon>Allacma</taxon>
    </lineage>
</organism>
<sequence>PDLNTFVTGQHSIFALNHSNKATKNIIACFIAEGEISSQEFRSKVQERVFYLENSPDFKYKALKETFTSFLGWAFWRKDPNFDLAHHVRDYDYDDKNRIPSPCRESDITKLMGELLSVPWTGNRSPWEILLIHNYQEKGPLCTVLIFRLNHAIGDGYSWMEFMMGVTRSEFPVPKVKLGQRKLNIWARLGMLLKIPYDLAKNAVVTVGKTGVSHQRKFLTGELISVSPNLDVKIVKQIKNHFQVNYGTVICAAIFGAIERAFAASDLKVPEKLISLFIIPLPNHPGGMCVH</sequence>
<dbReference type="Proteomes" id="UP000708208">
    <property type="component" value="Unassembled WGS sequence"/>
</dbReference>
<dbReference type="GO" id="GO:0004144">
    <property type="term" value="F:diacylglycerol O-acyltransferase activity"/>
    <property type="evidence" value="ECO:0007669"/>
    <property type="project" value="UniProtKB-EC"/>
</dbReference>
<comment type="caution">
    <text evidence="8">The sequence shown here is derived from an EMBL/GenBank/DDBJ whole genome shotgun (WGS) entry which is preliminary data.</text>
</comment>
<evidence type="ECO:0000313" key="9">
    <source>
        <dbReference type="Proteomes" id="UP000708208"/>
    </source>
</evidence>
<evidence type="ECO:0000313" key="8">
    <source>
        <dbReference type="EMBL" id="CAG7818742.1"/>
    </source>
</evidence>
<dbReference type="AlphaFoldDB" id="A0A8J2PCZ2"/>
<keyword evidence="9" id="KW-1185">Reference proteome</keyword>
<evidence type="ECO:0000256" key="5">
    <source>
        <dbReference type="ARBA" id="ARBA00023315"/>
    </source>
</evidence>
<dbReference type="InterPro" id="IPR045034">
    <property type="entry name" value="O-acyltransferase_WSD1-like"/>
</dbReference>
<evidence type="ECO:0000259" key="7">
    <source>
        <dbReference type="Pfam" id="PF03007"/>
    </source>
</evidence>